<keyword evidence="4" id="KW-1185">Reference proteome</keyword>
<dbReference type="AlphaFoldDB" id="A0AAP0I754"/>
<proteinExistence type="predicted"/>
<name>A0AAP0I754_9MAGN</name>
<gene>
    <name evidence="3" type="ORF">Sjap_017982</name>
</gene>
<evidence type="ECO:0000256" key="1">
    <source>
        <dbReference type="SAM" id="Phobius"/>
    </source>
</evidence>
<sequence length="131" mass="14128">MFVISPFLRYGILSILSIPSTLIFAAIVLCVFCVAGLNLECHGLSLPAVVPPISELGPDALTEPMTLNVFVESLSKKKIAIKALHCKKIEFITAGGRTTAYVPELPKLPEDQAKKELAKATKHSHGDGEEE</sequence>
<keyword evidence="1" id="KW-0812">Transmembrane</keyword>
<evidence type="ECO:0000313" key="4">
    <source>
        <dbReference type="Proteomes" id="UP001417504"/>
    </source>
</evidence>
<evidence type="ECO:0000313" key="3">
    <source>
        <dbReference type="EMBL" id="KAK9109922.1"/>
    </source>
</evidence>
<keyword evidence="1" id="KW-0472">Membrane</keyword>
<organism evidence="3 4">
    <name type="scientific">Stephania japonica</name>
    <dbReference type="NCBI Taxonomy" id="461633"/>
    <lineage>
        <taxon>Eukaryota</taxon>
        <taxon>Viridiplantae</taxon>
        <taxon>Streptophyta</taxon>
        <taxon>Embryophyta</taxon>
        <taxon>Tracheophyta</taxon>
        <taxon>Spermatophyta</taxon>
        <taxon>Magnoliopsida</taxon>
        <taxon>Ranunculales</taxon>
        <taxon>Menispermaceae</taxon>
        <taxon>Menispermoideae</taxon>
        <taxon>Cissampelideae</taxon>
        <taxon>Stephania</taxon>
    </lineage>
</organism>
<protein>
    <recommendedName>
        <fullName evidence="2">Formamidopyrimidine-DNA glycosylase-like C-terminal domain-containing protein</fullName>
    </recommendedName>
</protein>
<evidence type="ECO:0000259" key="2">
    <source>
        <dbReference type="Pfam" id="PF21218"/>
    </source>
</evidence>
<feature type="domain" description="Formamidopyrimidine-DNA glycosylase-like C-terminal" evidence="2">
    <location>
        <begin position="85"/>
        <end position="103"/>
    </location>
</feature>
<reference evidence="3 4" key="1">
    <citation type="submission" date="2024-01" db="EMBL/GenBank/DDBJ databases">
        <title>Genome assemblies of Stephania.</title>
        <authorList>
            <person name="Yang L."/>
        </authorList>
    </citation>
    <scope>NUCLEOTIDE SEQUENCE [LARGE SCALE GENOMIC DNA]</scope>
    <source>
        <strain evidence="3">QJT</strain>
        <tissue evidence="3">Leaf</tissue>
    </source>
</reference>
<feature type="transmembrane region" description="Helical" evidence="1">
    <location>
        <begin position="12"/>
        <end position="37"/>
    </location>
</feature>
<dbReference type="Proteomes" id="UP001417504">
    <property type="component" value="Unassembled WGS sequence"/>
</dbReference>
<accession>A0AAP0I754</accession>
<dbReference type="InterPro" id="IPR049332">
    <property type="entry name" value="Fpg-like_C"/>
</dbReference>
<dbReference type="EMBL" id="JBBNAE010000007">
    <property type="protein sequence ID" value="KAK9109922.1"/>
    <property type="molecule type" value="Genomic_DNA"/>
</dbReference>
<keyword evidence="1" id="KW-1133">Transmembrane helix</keyword>
<dbReference type="Pfam" id="PF21218">
    <property type="entry name" value="Fpg-like_C"/>
    <property type="match status" value="1"/>
</dbReference>
<comment type="caution">
    <text evidence="3">The sequence shown here is derived from an EMBL/GenBank/DDBJ whole genome shotgun (WGS) entry which is preliminary data.</text>
</comment>